<dbReference type="AlphaFoldDB" id="A0A8T2LLJ3"/>
<organism evidence="3 4">
    <name type="scientific">Astyanax mexicanus</name>
    <name type="common">Blind cave fish</name>
    <name type="synonym">Astyanax fasciatus mexicanus</name>
    <dbReference type="NCBI Taxonomy" id="7994"/>
    <lineage>
        <taxon>Eukaryota</taxon>
        <taxon>Metazoa</taxon>
        <taxon>Chordata</taxon>
        <taxon>Craniata</taxon>
        <taxon>Vertebrata</taxon>
        <taxon>Euteleostomi</taxon>
        <taxon>Actinopterygii</taxon>
        <taxon>Neopterygii</taxon>
        <taxon>Teleostei</taxon>
        <taxon>Ostariophysi</taxon>
        <taxon>Characiformes</taxon>
        <taxon>Characoidei</taxon>
        <taxon>Acestrorhamphidae</taxon>
        <taxon>Acestrorhamphinae</taxon>
        <taxon>Astyanax</taxon>
    </lineage>
</organism>
<comment type="caution">
    <text evidence="3">The sequence shown here is derived from an EMBL/GenBank/DDBJ whole genome shotgun (WGS) entry which is preliminary data.</text>
</comment>
<dbReference type="Gene3D" id="3.30.420.40">
    <property type="match status" value="1"/>
</dbReference>
<dbReference type="EMBL" id="JAICCE010000011">
    <property type="protein sequence ID" value="KAG9271764.1"/>
    <property type="molecule type" value="Genomic_DNA"/>
</dbReference>
<dbReference type="PANTHER" id="PTHR14187:SF5">
    <property type="entry name" value="HEAT SHOCK 70 KDA PROTEIN 12A"/>
    <property type="match status" value="1"/>
</dbReference>
<protein>
    <submittedName>
        <fullName evidence="3">Heat shock 70 kDa protein 12A-like</fullName>
    </submittedName>
</protein>
<evidence type="ECO:0000313" key="3">
    <source>
        <dbReference type="EMBL" id="KAG9271764.1"/>
    </source>
</evidence>
<gene>
    <name evidence="3" type="primary">HSPA12A</name>
    <name evidence="3" type="ORF">AMEX_G14733</name>
</gene>
<proteinExistence type="predicted"/>
<evidence type="ECO:0000256" key="1">
    <source>
        <dbReference type="SAM" id="Coils"/>
    </source>
</evidence>
<dbReference type="CDD" id="cd10229">
    <property type="entry name" value="ASKHA_NBD_HSP70_HSPA12"/>
    <property type="match status" value="1"/>
</dbReference>
<evidence type="ECO:0000313" key="4">
    <source>
        <dbReference type="Proteomes" id="UP000752171"/>
    </source>
</evidence>
<name>A0A8T2LLJ3_ASTMX</name>
<evidence type="ECO:0000256" key="2">
    <source>
        <dbReference type="SAM" id="MobiDB-lite"/>
    </source>
</evidence>
<reference evidence="3 4" key="1">
    <citation type="submission" date="2021-07" db="EMBL/GenBank/DDBJ databases">
        <authorList>
            <person name="Imarazene B."/>
            <person name="Zahm M."/>
            <person name="Klopp C."/>
            <person name="Cabau C."/>
            <person name="Beille S."/>
            <person name="Jouanno E."/>
            <person name="Castinel A."/>
            <person name="Lluch J."/>
            <person name="Gil L."/>
            <person name="Kuchtly C."/>
            <person name="Lopez Roques C."/>
            <person name="Donnadieu C."/>
            <person name="Parrinello H."/>
            <person name="Journot L."/>
            <person name="Du K."/>
            <person name="Schartl M."/>
            <person name="Retaux S."/>
            <person name="Guiguen Y."/>
        </authorList>
    </citation>
    <scope>NUCLEOTIDE SEQUENCE [LARGE SCALE GENOMIC DNA]</scope>
    <source>
        <strain evidence="3">Pach_M1</strain>
        <tissue evidence="3">Testis</tissue>
    </source>
</reference>
<sequence length="890" mass="101713">MAYQQTNQPNLYSDRFKFGQKQEELDTLRQENENLKSLYHKSRDELQESKSELLDFKQRMGKFVDLTLGSSGVLSEDITNPCRESELRMMYKKLSKNDWAKFIRQLKKGVPEGTAGQPKELRKQAEQKIKAVLRQSQEDIETIMSKMKRITTSRQEQPENTMPAKHFDLAIQEFQMAIYQKKNGCYNTDELQDIPDVLHPMIEECYKIGCLMALHNPPLLFDFDNSEQGTFPPIKTDVIRKTEPFSSPVDLHSNQPPLENLDPPEGSQKRPCDAEEFDKKCTDPKVFIAIDFGTEFSGYSFDNAGSKEVCLPVDCGGVNTNITDAEKVDEKCTEPTVFIAIDLGTEFSGYCFRIAGSKEVWQPKWGEEYGFNTPKTPTCILFDENEKFLEFGYGAGITYTRQTQKDEAKKLYLFENFKRELHGKELNRDFMLTARNGKQMRAMKVFSESLRFMKDHALEMIRKHTSRVKYSASDATWILMVPATWSAAAKQFMREAATEAGLVKGSEPDRLIIALEHEAASVWCRQLPSEGFMKEDLIEAEAIKEVPGTKYMVVDCGGVNINITVHEVMEGGHLKELNWATKIFEDGKSVDKHFKEYLRKKLSKKMCDGLEEKHPSDLQKLMYDYNGDMKFLSNLEQLVRKVEDKGASSRGSAVTQGRIIQIGDKLKLLHDKRIKIIESQIREILTDCKLNINYMVLVGGFALSPYVNSLLRERFEGRCKVLCPVDAQMAVLRGAVTFGMRQNVVESRISRYSYGVRIVEEFDQTRHRDKRKCVTKEVKGYCNVCFHCLVKKDESVSFDKVSEFNFTLIERDQKPVQLILYCTENKSARLVDERGMVKIGSLTVSMPENKAGRPRLVKLQVKVGCPEMQATVIDVNTGEIGSVKLDLMSK</sequence>
<dbReference type="OrthoDB" id="2963168at2759"/>
<feature type="coiled-coil region" evidence="1">
    <location>
        <begin position="18"/>
        <end position="52"/>
    </location>
</feature>
<dbReference type="InterPro" id="IPR043129">
    <property type="entry name" value="ATPase_NBD"/>
</dbReference>
<feature type="region of interest" description="Disordered" evidence="2">
    <location>
        <begin position="245"/>
        <end position="272"/>
    </location>
</feature>
<keyword evidence="1" id="KW-0175">Coiled coil</keyword>
<dbReference type="SUPFAM" id="SSF53067">
    <property type="entry name" value="Actin-like ATPase domain"/>
    <property type="match status" value="2"/>
</dbReference>
<keyword evidence="3" id="KW-0346">Stress response</keyword>
<dbReference type="Proteomes" id="UP000752171">
    <property type="component" value="Unassembled WGS sequence"/>
</dbReference>
<accession>A0A8T2LLJ3</accession>
<dbReference type="PANTHER" id="PTHR14187">
    <property type="entry name" value="ALPHA KINASE/ELONGATION FACTOR 2 KINASE"/>
    <property type="match status" value="1"/>
</dbReference>